<organism evidence="3 4">
    <name type="scientific">Phototrophicus methaneseepsis</name>
    <dbReference type="NCBI Taxonomy" id="2710758"/>
    <lineage>
        <taxon>Bacteria</taxon>
        <taxon>Bacillati</taxon>
        <taxon>Chloroflexota</taxon>
        <taxon>Candidatus Thermofontia</taxon>
        <taxon>Phototrophicales</taxon>
        <taxon>Phototrophicaceae</taxon>
        <taxon>Phototrophicus</taxon>
    </lineage>
</organism>
<keyword evidence="4" id="KW-1185">Reference proteome</keyword>
<feature type="compositionally biased region" description="Basic and acidic residues" evidence="1">
    <location>
        <begin position="860"/>
        <end position="870"/>
    </location>
</feature>
<evidence type="ECO:0000256" key="2">
    <source>
        <dbReference type="SAM" id="Phobius"/>
    </source>
</evidence>
<feature type="transmembrane region" description="Helical" evidence="2">
    <location>
        <begin position="352"/>
        <end position="373"/>
    </location>
</feature>
<feature type="compositionally biased region" description="Basic and acidic residues" evidence="1">
    <location>
        <begin position="603"/>
        <end position="614"/>
    </location>
</feature>
<feature type="transmembrane region" description="Helical" evidence="2">
    <location>
        <begin position="62"/>
        <end position="88"/>
    </location>
</feature>
<evidence type="ECO:0000313" key="3">
    <source>
        <dbReference type="EMBL" id="QPC83037.1"/>
    </source>
</evidence>
<dbReference type="AlphaFoldDB" id="A0A7S8IEY8"/>
<evidence type="ECO:0000313" key="4">
    <source>
        <dbReference type="Proteomes" id="UP000594468"/>
    </source>
</evidence>
<keyword evidence="2" id="KW-1133">Transmembrane helix</keyword>
<dbReference type="Proteomes" id="UP000594468">
    <property type="component" value="Chromosome"/>
</dbReference>
<dbReference type="KEGG" id="pmet:G4Y79_01285"/>
<keyword evidence="2" id="KW-0472">Membrane</keyword>
<dbReference type="EMBL" id="CP062983">
    <property type="protein sequence ID" value="QPC83037.1"/>
    <property type="molecule type" value="Genomic_DNA"/>
</dbReference>
<feature type="compositionally biased region" description="Gly residues" evidence="1">
    <location>
        <begin position="873"/>
        <end position="885"/>
    </location>
</feature>
<keyword evidence="2" id="KW-0812">Transmembrane</keyword>
<feature type="transmembrane region" description="Helical" evidence="2">
    <location>
        <begin position="324"/>
        <end position="345"/>
    </location>
</feature>
<gene>
    <name evidence="3" type="ORF">G4Y79_01285</name>
</gene>
<dbReference type="RefSeq" id="WP_195171106.1">
    <property type="nucleotide sequence ID" value="NZ_CP062983.1"/>
</dbReference>
<name>A0A7S8IEY8_9CHLR</name>
<protein>
    <submittedName>
        <fullName evidence="3">Uncharacterized protein</fullName>
    </submittedName>
</protein>
<sequence>MFDVVGDLKRAIDTFYYNIVMSLAELHWSLLRGLILMGHTIETINRWLIEDAFAPLIQQTNASLSVAVSFAFLIALIILGLTYMLAALVSLDVVNFRSAVTWYIAGALFFALGPSLFQGMNDFRTNIAQGFYLSTLQGLQNNVGATFSSLDQVQSTDLALGPLCDYLGVYLPGTSSAGTIDGLDVALAYLRADGPDVMGFAYPLYSPGCPAHLLHPFTGNYISGVPQDWFFDDSYFDVTVSPYYFDDMDDGERAASISMASSSHSRMLTAWPLVIFGVVEQMVYLLISIAMGLTFLSFSMAILFAFFKKTEVIAKSIIDQWIELIVQTVVIAMVQSLVVAFFLAGTAAGNGMVVLGVGLICLIFMLIVLWSGVKAVWNSLNRLFNSMGQASGGVMLSPGTAAIATAGAGAMATAATVSIGSGAMAGMTALRSGATLSQAAGISFGGSRTLSGAARTLAYLPGVRNTSLGEAAEQFTEGSITRQVARNVPVVGRVAGPMVGTMLLTDRNPDNAEYDEQGRLLNRPMLVPAVGQGLENWTVPRGANRRNQPGVDPEFIEHENGEMLPVSGFSPARRQRMGTFTPVRAVPQNDPIPTTDSNDDVNDERRQQRSDHAAEMQGEEMEQHLSDVMRSNTGISSPLGAMMDENNEGESSRLGQVAARLEAAADLLARAAQMQMMVGQLRVAGVPDVAGVMADVVGQEQAERQQTGQVTDAGINHLQVGERMAQVMGIQPQEGTSSAIQRDLARFGIFVDQALRMGLSPQQTEQVVREVQSSPEGKLQPETREMLDKQVQANQNVSWLKARDQVDTLEHSARMLPQEILAFGAMSVPASSTNPPSVTVEPDVTVNPDIQVNVQSSNDKQYDDAMKKESALGGSGNVIGGGERD</sequence>
<feature type="region of interest" description="Disordered" evidence="1">
    <location>
        <begin position="539"/>
        <end position="626"/>
    </location>
</feature>
<feature type="region of interest" description="Disordered" evidence="1">
    <location>
        <begin position="854"/>
        <end position="885"/>
    </location>
</feature>
<evidence type="ECO:0000256" key="1">
    <source>
        <dbReference type="SAM" id="MobiDB-lite"/>
    </source>
</evidence>
<reference evidence="3 4" key="1">
    <citation type="submission" date="2020-02" db="EMBL/GenBank/DDBJ databases">
        <authorList>
            <person name="Zheng R.K."/>
            <person name="Sun C.M."/>
        </authorList>
    </citation>
    <scope>NUCLEOTIDE SEQUENCE [LARGE SCALE GENOMIC DNA]</scope>
    <source>
        <strain evidence="4">rifampicinis</strain>
    </source>
</reference>
<proteinExistence type="predicted"/>
<feature type="transmembrane region" description="Helical" evidence="2">
    <location>
        <begin position="100"/>
        <end position="117"/>
    </location>
</feature>
<feature type="transmembrane region" description="Helical" evidence="2">
    <location>
        <begin position="283"/>
        <end position="304"/>
    </location>
</feature>
<accession>A0A7S8IEY8</accession>